<dbReference type="EMBL" id="FOMT01000001">
    <property type="protein sequence ID" value="SFD76436.1"/>
    <property type="molecule type" value="Genomic_DNA"/>
</dbReference>
<name>A0A1I1V081_9BACL</name>
<evidence type="ECO:0000313" key="3">
    <source>
        <dbReference type="Proteomes" id="UP000198855"/>
    </source>
</evidence>
<keyword evidence="1" id="KW-0472">Membrane</keyword>
<organism evidence="2 3">
    <name type="scientific">Paenibacillus catalpae</name>
    <dbReference type="NCBI Taxonomy" id="1045775"/>
    <lineage>
        <taxon>Bacteria</taxon>
        <taxon>Bacillati</taxon>
        <taxon>Bacillota</taxon>
        <taxon>Bacilli</taxon>
        <taxon>Bacillales</taxon>
        <taxon>Paenibacillaceae</taxon>
        <taxon>Paenibacillus</taxon>
    </lineage>
</organism>
<dbReference type="GO" id="GO:0009847">
    <property type="term" value="P:spore germination"/>
    <property type="evidence" value="ECO:0007669"/>
    <property type="project" value="InterPro"/>
</dbReference>
<evidence type="ECO:0000256" key="1">
    <source>
        <dbReference type="ARBA" id="ARBA00023136"/>
    </source>
</evidence>
<dbReference type="GO" id="GO:0016020">
    <property type="term" value="C:membrane"/>
    <property type="evidence" value="ECO:0007669"/>
    <property type="project" value="InterPro"/>
</dbReference>
<accession>A0A1I1V081</accession>
<gene>
    <name evidence="2" type="ORF">SAMN05216378_1326</name>
</gene>
<dbReference type="InterPro" id="IPR004995">
    <property type="entry name" value="Spore_Ger"/>
</dbReference>
<dbReference type="Proteomes" id="UP000198855">
    <property type="component" value="Unassembled WGS sequence"/>
</dbReference>
<dbReference type="AlphaFoldDB" id="A0A1I1V081"/>
<dbReference type="STRING" id="1045775.SAMN05216378_1326"/>
<evidence type="ECO:0000313" key="2">
    <source>
        <dbReference type="EMBL" id="SFD76436.1"/>
    </source>
</evidence>
<reference evidence="3" key="1">
    <citation type="submission" date="2016-10" db="EMBL/GenBank/DDBJ databases">
        <authorList>
            <person name="Varghese N."/>
            <person name="Submissions S."/>
        </authorList>
    </citation>
    <scope>NUCLEOTIDE SEQUENCE [LARGE SCALE GENOMIC DNA]</scope>
    <source>
        <strain evidence="3">CGMCC 1.10784</strain>
    </source>
</reference>
<keyword evidence="3" id="KW-1185">Reference proteome</keyword>
<dbReference type="Pfam" id="PF03323">
    <property type="entry name" value="GerA"/>
    <property type="match status" value="1"/>
</dbReference>
<proteinExistence type="predicted"/>
<protein>
    <submittedName>
        <fullName evidence="2">GerA spore germination protein</fullName>
    </submittedName>
</protein>
<sequence length="75" mass="8842">MIGIMFILGHLLRLKSLGAPYLVPLFPFRYKSFSDSFIRSSFSFSSDRALFKRPLSKKRYSLQKNKDIEDDYNNE</sequence>